<reference evidence="1 2" key="1">
    <citation type="submission" date="2019-07" db="EMBL/GenBank/DDBJ databases">
        <title>Whole genome shotgun sequence of Skermanella aerolata NBRC 106429.</title>
        <authorList>
            <person name="Hosoyama A."/>
            <person name="Uohara A."/>
            <person name="Ohji S."/>
            <person name="Ichikawa N."/>
        </authorList>
    </citation>
    <scope>NUCLEOTIDE SEQUENCE [LARGE SCALE GENOMIC DNA]</scope>
    <source>
        <strain evidence="1 2">NBRC 106429</strain>
    </source>
</reference>
<proteinExistence type="predicted"/>
<dbReference type="AlphaFoldDB" id="A0A512E2N9"/>
<organism evidence="1 2">
    <name type="scientific">Skermanella aerolata</name>
    <dbReference type="NCBI Taxonomy" id="393310"/>
    <lineage>
        <taxon>Bacteria</taxon>
        <taxon>Pseudomonadati</taxon>
        <taxon>Pseudomonadota</taxon>
        <taxon>Alphaproteobacteria</taxon>
        <taxon>Rhodospirillales</taxon>
        <taxon>Azospirillaceae</taxon>
        <taxon>Skermanella</taxon>
    </lineage>
</organism>
<accession>A0A512E2N9</accession>
<evidence type="ECO:0000313" key="1">
    <source>
        <dbReference type="EMBL" id="GEO42984.1"/>
    </source>
</evidence>
<protein>
    <submittedName>
        <fullName evidence="1">Uncharacterized protein</fullName>
    </submittedName>
</protein>
<dbReference type="Proteomes" id="UP000321523">
    <property type="component" value="Unassembled WGS sequence"/>
</dbReference>
<dbReference type="EMBL" id="BJYZ01000057">
    <property type="protein sequence ID" value="GEO42984.1"/>
    <property type="molecule type" value="Genomic_DNA"/>
</dbReference>
<evidence type="ECO:0000313" key="2">
    <source>
        <dbReference type="Proteomes" id="UP000321523"/>
    </source>
</evidence>
<name>A0A512E2N9_9PROT</name>
<sequence length="174" mass="18941">MNQANPLAPENRRVELSIIRDVNGSRGETTLAAITNGDGERPEIFGTDWAGWIGQNLDSHYKKTDSHLCVGSLDRIDPPAPESQIYRSVHGWAWDLKRRRASDLIVLVSANGLIRGFAAGGYTRSDVRLSVSEVTDTNVGWLGYISGNDPQPITAYAILSDNKQACQLSGTGTE</sequence>
<comment type="caution">
    <text evidence="1">The sequence shown here is derived from an EMBL/GenBank/DDBJ whole genome shotgun (WGS) entry which is preliminary data.</text>
</comment>
<gene>
    <name evidence="1" type="ORF">SAE02_71320</name>
</gene>
<keyword evidence="2" id="KW-1185">Reference proteome</keyword>